<dbReference type="EMBL" id="JAGTPW010000025">
    <property type="protein sequence ID" value="MBR8645089.1"/>
    <property type="molecule type" value="Genomic_DNA"/>
</dbReference>
<proteinExistence type="predicted"/>
<gene>
    <name evidence="2" type="ORF">KEH51_15040</name>
</gene>
<organism evidence="2 3">
    <name type="scientific">Peribacillus frigoritolerans</name>
    <dbReference type="NCBI Taxonomy" id="450367"/>
    <lineage>
        <taxon>Bacteria</taxon>
        <taxon>Bacillati</taxon>
        <taxon>Bacillota</taxon>
        <taxon>Bacilli</taxon>
        <taxon>Bacillales</taxon>
        <taxon>Bacillaceae</taxon>
        <taxon>Peribacillus</taxon>
    </lineage>
</organism>
<dbReference type="AlphaFoldDB" id="A0A941JAV2"/>
<evidence type="ECO:0000313" key="2">
    <source>
        <dbReference type="EMBL" id="MBR8645089.1"/>
    </source>
</evidence>
<evidence type="ECO:0000313" key="3">
    <source>
        <dbReference type="Proteomes" id="UP000680045"/>
    </source>
</evidence>
<protein>
    <submittedName>
        <fullName evidence="2">Uncharacterized protein</fullName>
    </submittedName>
</protein>
<comment type="caution">
    <text evidence="2">The sequence shown here is derived from an EMBL/GenBank/DDBJ whole genome shotgun (WGS) entry which is preliminary data.</text>
</comment>
<accession>A0A941JAV2</accession>
<dbReference type="Proteomes" id="UP000680045">
    <property type="component" value="Unassembled WGS sequence"/>
</dbReference>
<name>A0A941JAV2_9BACI</name>
<sequence length="55" mass="6448">MILEVFYINLKGWKKYATLLPSNWLAATRRRLRRGGLADSRRKGSGFLESTEKKY</sequence>
<feature type="region of interest" description="Disordered" evidence="1">
    <location>
        <begin position="35"/>
        <end position="55"/>
    </location>
</feature>
<evidence type="ECO:0000256" key="1">
    <source>
        <dbReference type="SAM" id="MobiDB-lite"/>
    </source>
</evidence>
<reference evidence="2" key="1">
    <citation type="submission" date="2021-04" db="EMBL/GenBank/DDBJ databases">
        <title>Whole genome sequencing of Enterococci isolates from hospitalized patients.</title>
        <authorList>
            <person name="Ogoti B.M."/>
            <person name="Onyambu F.G."/>
        </authorList>
    </citation>
    <scope>NUCLEOTIDE SEQUENCE</scope>
    <source>
        <strain evidence="2">242</strain>
    </source>
</reference>